<dbReference type="PANTHER" id="PTHR12302">
    <property type="entry name" value="EBNA2 BINDING PROTEIN P100"/>
    <property type="match status" value="1"/>
</dbReference>
<dbReference type="Gene3D" id="2.40.50.90">
    <property type="match status" value="1"/>
</dbReference>
<dbReference type="AlphaFoldDB" id="A0A239ZE86"/>
<dbReference type="EC" id="3.1.31.1" evidence="7"/>
<feature type="region of interest" description="Disordered" evidence="4">
    <location>
        <begin position="276"/>
        <end position="327"/>
    </location>
</feature>
<feature type="compositionally biased region" description="Basic and acidic residues" evidence="4">
    <location>
        <begin position="75"/>
        <end position="90"/>
    </location>
</feature>
<evidence type="ECO:0000256" key="2">
    <source>
        <dbReference type="ARBA" id="ARBA00022759"/>
    </source>
</evidence>
<evidence type="ECO:0000256" key="4">
    <source>
        <dbReference type="SAM" id="MobiDB-lite"/>
    </source>
</evidence>
<feature type="domain" description="TNase-like" evidence="6">
    <location>
        <begin position="111"/>
        <end position="245"/>
    </location>
</feature>
<feature type="compositionally biased region" description="Basic and acidic residues" evidence="4">
    <location>
        <begin position="39"/>
        <end position="53"/>
    </location>
</feature>
<dbReference type="InterPro" id="IPR035437">
    <property type="entry name" value="SNase_OB-fold_sf"/>
</dbReference>
<keyword evidence="5" id="KW-0812">Transmembrane</keyword>
<reference evidence="7 8" key="1">
    <citation type="submission" date="2017-06" db="EMBL/GenBank/DDBJ databases">
        <authorList>
            <consortium name="Pathogen Informatics"/>
        </authorList>
    </citation>
    <scope>NUCLEOTIDE SEQUENCE [LARGE SCALE GENOMIC DNA]</scope>
    <source>
        <strain evidence="7 8">NCTC13839</strain>
    </source>
</reference>
<evidence type="ECO:0000313" key="7">
    <source>
        <dbReference type="EMBL" id="SNV68964.1"/>
    </source>
</evidence>
<gene>
    <name evidence="7" type="primary">nucC</name>
    <name evidence="7" type="ORF">SAMEA4384403_01447</name>
</gene>
<keyword evidence="2" id="KW-0255">Endonuclease</keyword>
<dbReference type="InterPro" id="IPR016071">
    <property type="entry name" value="Staphylococal_nuclease_OB-fold"/>
</dbReference>
<evidence type="ECO:0000256" key="1">
    <source>
        <dbReference type="ARBA" id="ARBA00022722"/>
    </source>
</evidence>
<dbReference type="EC" id="3.1.-.-" evidence="7"/>
<dbReference type="RefSeq" id="WP_095088147.1">
    <property type="nucleotide sequence ID" value="NZ_BMDM01000005.1"/>
</dbReference>
<keyword evidence="1" id="KW-0540">Nuclease</keyword>
<dbReference type="Pfam" id="PF05901">
    <property type="entry name" value="Excalibur"/>
    <property type="match status" value="1"/>
</dbReference>
<sequence length="327" mass="37309">MLYKQPKTRRGRKTIFIISIFIIIALINIFTYNEDDTTNHESTKEVSHHQQKDKPKKTNIKPVKSTSTENHTASIHKEKKIEKSTEEHKATPSPVDNQEEKSHTYRPGTTDRIPVTLSKTVDGDTARFIINDKEESFRFLLIDTPETKHPRLGKQPFGEEASNRTSSLLQNATNIEVEYDVGQRKDKYQRHLVYVYVDGEMLNNILVREGLAKVAYVYPPNTRYLDELELSQSKAKQENLGIWSLGSVFEDSNSNVSSSQNQDASQDINSIPETNIQNSTQESSSPIEHYPNCTALRSVYPNGVPSTHPAYEPKHDRDKDNFACEKN</sequence>
<dbReference type="OrthoDB" id="4376109at2"/>
<keyword evidence="8" id="KW-1185">Reference proteome</keyword>
<feature type="region of interest" description="Disordered" evidence="4">
    <location>
        <begin position="39"/>
        <end position="115"/>
    </location>
</feature>
<feature type="compositionally biased region" description="Polar residues" evidence="4">
    <location>
        <begin position="276"/>
        <end position="286"/>
    </location>
</feature>
<keyword evidence="3 7" id="KW-0378">Hydrolase</keyword>
<dbReference type="SUPFAM" id="SSF50199">
    <property type="entry name" value="Staphylococcal nuclease"/>
    <property type="match status" value="1"/>
</dbReference>
<feature type="compositionally biased region" description="Polar residues" evidence="4">
    <location>
        <begin position="64"/>
        <end position="73"/>
    </location>
</feature>
<proteinExistence type="predicted"/>
<dbReference type="PANTHER" id="PTHR12302:SF3">
    <property type="entry name" value="SERINE_THREONINE-PROTEIN KINASE 31"/>
    <property type="match status" value="1"/>
</dbReference>
<keyword evidence="5" id="KW-1133">Transmembrane helix</keyword>
<dbReference type="EMBL" id="LT906462">
    <property type="protein sequence ID" value="SNV68964.1"/>
    <property type="molecule type" value="Genomic_DNA"/>
</dbReference>
<dbReference type="SMART" id="SM00894">
    <property type="entry name" value="Excalibur"/>
    <property type="match status" value="1"/>
</dbReference>
<dbReference type="Pfam" id="PF00565">
    <property type="entry name" value="SNase"/>
    <property type="match status" value="1"/>
</dbReference>
<evidence type="ECO:0000313" key="8">
    <source>
        <dbReference type="Proteomes" id="UP000242084"/>
    </source>
</evidence>
<organism evidence="7 8">
    <name type="scientific">Mammaliicoccus stepanovicii</name>
    <dbReference type="NCBI Taxonomy" id="643214"/>
    <lineage>
        <taxon>Bacteria</taxon>
        <taxon>Bacillati</taxon>
        <taxon>Bacillota</taxon>
        <taxon>Bacilli</taxon>
        <taxon>Bacillales</taxon>
        <taxon>Staphylococcaceae</taxon>
        <taxon>Mammaliicoccus</taxon>
    </lineage>
</organism>
<dbReference type="GO" id="GO:1990599">
    <property type="term" value="F:3' overhang single-stranded DNA endodeoxyribonuclease activity"/>
    <property type="evidence" value="ECO:0007669"/>
    <property type="project" value="UniProtKB-EC"/>
</dbReference>
<evidence type="ECO:0000256" key="3">
    <source>
        <dbReference type="ARBA" id="ARBA00022801"/>
    </source>
</evidence>
<evidence type="ECO:0000259" key="6">
    <source>
        <dbReference type="PROSITE" id="PS50830"/>
    </source>
</evidence>
<protein>
    <submittedName>
        <fullName evidence="7">Thermonuclease</fullName>
        <ecNumber evidence="7">3.1.-.-</ecNumber>
        <ecNumber evidence="7">3.1.31.1</ecNumber>
    </submittedName>
</protein>
<dbReference type="Proteomes" id="UP000242084">
    <property type="component" value="Chromosome 1"/>
</dbReference>
<dbReference type="PROSITE" id="PS50830">
    <property type="entry name" value="TNASE_3"/>
    <property type="match status" value="1"/>
</dbReference>
<evidence type="ECO:0000256" key="5">
    <source>
        <dbReference type="SAM" id="Phobius"/>
    </source>
</evidence>
<accession>A0A239ZE86</accession>
<name>A0A239ZE86_9STAP</name>
<dbReference type="SMART" id="SM00318">
    <property type="entry name" value="SNc"/>
    <property type="match status" value="1"/>
</dbReference>
<feature type="compositionally biased region" description="Basic and acidic residues" evidence="4">
    <location>
        <begin position="311"/>
        <end position="327"/>
    </location>
</feature>
<feature type="transmembrane region" description="Helical" evidence="5">
    <location>
        <begin position="14"/>
        <end position="32"/>
    </location>
</feature>
<dbReference type="InterPro" id="IPR008613">
    <property type="entry name" value="Excalibur_Ca-bd_domain"/>
</dbReference>
<dbReference type="KEGG" id="sste:SAMEA4384403_1447"/>
<keyword evidence="5" id="KW-0472">Membrane</keyword>